<evidence type="ECO:0000313" key="8">
    <source>
        <dbReference type="Proteomes" id="UP000013776"/>
    </source>
</evidence>
<evidence type="ECO:0000256" key="1">
    <source>
        <dbReference type="ARBA" id="ARBA00022387"/>
    </source>
</evidence>
<keyword evidence="8" id="KW-1185">Reference proteome</keyword>
<dbReference type="InterPro" id="IPR028146">
    <property type="entry name" value="PRKCSH_N"/>
</dbReference>
<gene>
    <name evidence="7" type="ORF">TAPDE_001084</name>
</gene>
<dbReference type="Gene3D" id="2.70.130.10">
    <property type="entry name" value="Mannose-6-phosphate receptor binding domain"/>
    <property type="match status" value="1"/>
</dbReference>
<accession>R4XDF7</accession>
<organism evidence="7 8">
    <name type="scientific">Taphrina deformans (strain PYCC 5710 / ATCC 11124 / CBS 356.35 / IMI 108563 / JCM 9778 / NBRC 8474)</name>
    <name type="common">Peach leaf curl fungus</name>
    <name type="synonym">Lalaria deformans</name>
    <dbReference type="NCBI Taxonomy" id="1097556"/>
    <lineage>
        <taxon>Eukaryota</taxon>
        <taxon>Fungi</taxon>
        <taxon>Dikarya</taxon>
        <taxon>Ascomycota</taxon>
        <taxon>Taphrinomycotina</taxon>
        <taxon>Taphrinomycetes</taxon>
        <taxon>Taphrinales</taxon>
        <taxon>Taphrinaceae</taxon>
        <taxon>Taphrina</taxon>
    </lineage>
</organism>
<sequence length="405" mass="45501">MTFFCQNAGHIPVHLPSNRVNDGVCEESCCDGSDEWLGLAECPNTCREKAKAHAASEAKKEAIRASGWKVRQEWEKKAHKLRAEVEDELQRTEAKLESFKINLRDKESALSKLESESRQAGPVSTGQEEVDQIMTRFKETINDLKNHIDMQQQRIAEFETIMRALAEGYNPNFQDMSVKGAVTSFNSLVPLSDSNDVEQTIQDLLEVNIEVAKARPSSKSDAGVYGLWEKTRTKLVDIGLIQRASFDPADFFESKQYINMKASTEGLREEIVQLEREVNKLKTSLEQNLGPRDILRAVRGQCFSALISDYTYEICLLETLHQKSPSMSTLVGTFDHVDENGSLVYSHGQKCWNGPERSGRVDMECGSQNELLAVREAQKCEYVFRIKTPLACGPPIADGTGREEL</sequence>
<evidence type="ECO:0000256" key="2">
    <source>
        <dbReference type="ARBA" id="ARBA00022729"/>
    </source>
</evidence>
<evidence type="ECO:0000313" key="7">
    <source>
        <dbReference type="EMBL" id="CCG81379.1"/>
    </source>
</evidence>
<name>R4XDF7_TAPDE</name>
<dbReference type="STRING" id="1097556.R4XDF7"/>
<reference evidence="7 8" key="1">
    <citation type="journal article" date="2013" name="MBio">
        <title>Genome sequencing of the plant pathogen Taphrina deformans, the causal agent of peach leaf curl.</title>
        <authorList>
            <person name="Cisse O.H."/>
            <person name="Almeida J.M.G.C.F."/>
            <person name="Fonseca A."/>
            <person name="Kumar A.A."/>
            <person name="Salojaervi J."/>
            <person name="Overmyer K."/>
            <person name="Hauser P.M."/>
            <person name="Pagni M."/>
        </authorList>
    </citation>
    <scope>NUCLEOTIDE SEQUENCE [LARGE SCALE GENOMIC DNA]</scope>
    <source>
        <strain evidence="8">PYCC 5710 / ATCC 11124 / CBS 356.35 / IMI 108563 / JCM 9778 / NBRC 8474</strain>
    </source>
</reference>
<dbReference type="PANTHER" id="PTHR12630:SF1">
    <property type="entry name" value="GLUCOSIDASE 2 SUBUNIT BETA"/>
    <property type="match status" value="1"/>
</dbReference>
<dbReference type="EMBL" id="CAHR02000037">
    <property type="protein sequence ID" value="CCG81379.1"/>
    <property type="molecule type" value="Genomic_DNA"/>
</dbReference>
<dbReference type="InterPro" id="IPR009011">
    <property type="entry name" value="Man6P_isomerase_rcpt-bd_dom_sf"/>
</dbReference>
<dbReference type="GO" id="GO:0017177">
    <property type="term" value="C:glucosidase II complex"/>
    <property type="evidence" value="ECO:0007669"/>
    <property type="project" value="TreeGrafter"/>
</dbReference>
<dbReference type="GO" id="GO:0006491">
    <property type="term" value="P:N-glycan processing"/>
    <property type="evidence" value="ECO:0007669"/>
    <property type="project" value="TreeGrafter"/>
</dbReference>
<protein>
    <recommendedName>
        <fullName evidence="1">Glucosidase 2 subunit beta</fullName>
    </recommendedName>
</protein>
<dbReference type="Pfam" id="PF12999">
    <property type="entry name" value="PRKCSH-like"/>
    <property type="match status" value="1"/>
</dbReference>
<feature type="coiled-coil region" evidence="5">
    <location>
        <begin position="257"/>
        <end position="284"/>
    </location>
</feature>
<dbReference type="eggNOG" id="KOG2397">
    <property type="taxonomic scope" value="Eukaryota"/>
</dbReference>
<comment type="caution">
    <text evidence="7">The sequence shown here is derived from an EMBL/GenBank/DDBJ whole genome shotgun (WGS) entry which is preliminary data.</text>
</comment>
<dbReference type="InterPro" id="IPR039794">
    <property type="entry name" value="Gtb1-like"/>
</dbReference>
<dbReference type="Proteomes" id="UP000013776">
    <property type="component" value="Unassembled WGS sequence"/>
</dbReference>
<evidence type="ECO:0000256" key="4">
    <source>
        <dbReference type="ARBA" id="ARBA00023157"/>
    </source>
</evidence>
<dbReference type="InterPro" id="IPR036607">
    <property type="entry name" value="PRKCSH"/>
</dbReference>
<evidence type="ECO:0000256" key="5">
    <source>
        <dbReference type="SAM" id="Coils"/>
    </source>
</evidence>
<dbReference type="VEuPathDB" id="FungiDB:TAPDE_001084"/>
<dbReference type="Pfam" id="PF13015">
    <property type="entry name" value="PRKCSH_1"/>
    <property type="match status" value="1"/>
</dbReference>
<evidence type="ECO:0000259" key="6">
    <source>
        <dbReference type="PROSITE" id="PS51914"/>
    </source>
</evidence>
<dbReference type="PROSITE" id="PS51914">
    <property type="entry name" value="MRH"/>
    <property type="match status" value="1"/>
</dbReference>
<dbReference type="AlphaFoldDB" id="R4XDF7"/>
<dbReference type="PANTHER" id="PTHR12630">
    <property type="entry name" value="N-LINKED OLIGOSACCHARIDE PROCESSING"/>
    <property type="match status" value="1"/>
</dbReference>
<dbReference type="InterPro" id="IPR044865">
    <property type="entry name" value="MRH_dom"/>
</dbReference>
<evidence type="ECO:0000256" key="3">
    <source>
        <dbReference type="ARBA" id="ARBA00022824"/>
    </source>
</evidence>
<dbReference type="OrthoDB" id="28322at2759"/>
<keyword evidence="2" id="KW-0732">Signal</keyword>
<dbReference type="SUPFAM" id="SSF50911">
    <property type="entry name" value="Mannose 6-phosphate receptor domain"/>
    <property type="match status" value="1"/>
</dbReference>
<feature type="domain" description="MRH" evidence="6">
    <location>
        <begin position="300"/>
        <end position="394"/>
    </location>
</feature>
<feature type="coiled-coil region" evidence="5">
    <location>
        <begin position="71"/>
        <end position="161"/>
    </location>
</feature>
<keyword evidence="5" id="KW-0175">Coiled coil</keyword>
<proteinExistence type="predicted"/>
<keyword evidence="4" id="KW-1015">Disulfide bond</keyword>
<keyword evidence="3" id="KW-0256">Endoplasmic reticulum</keyword>